<reference evidence="1" key="1">
    <citation type="submission" date="2023-06" db="EMBL/GenBank/DDBJ databases">
        <authorList>
            <consortium name="Lawrence Berkeley National Laboratory"/>
            <person name="Ahrendt S."/>
            <person name="Sahu N."/>
            <person name="Indic B."/>
            <person name="Wong-Bajracharya J."/>
            <person name="Merenyi Z."/>
            <person name="Ke H.-M."/>
            <person name="Monk M."/>
            <person name="Kocsube S."/>
            <person name="Drula E."/>
            <person name="Lipzen A."/>
            <person name="Balint B."/>
            <person name="Henrissat B."/>
            <person name="Andreopoulos B."/>
            <person name="Martin F.M."/>
            <person name="Harder C.B."/>
            <person name="Rigling D."/>
            <person name="Ford K.L."/>
            <person name="Foster G.D."/>
            <person name="Pangilinan J."/>
            <person name="Papanicolaou A."/>
            <person name="Barry K."/>
            <person name="LaButti K."/>
            <person name="Viragh M."/>
            <person name="Koriabine M."/>
            <person name="Yan M."/>
            <person name="Riley R."/>
            <person name="Champramary S."/>
            <person name="Plett K.L."/>
            <person name="Tsai I.J."/>
            <person name="Slot J."/>
            <person name="Sipos G."/>
            <person name="Plett J."/>
            <person name="Nagy L.G."/>
            <person name="Grigoriev I.V."/>
        </authorList>
    </citation>
    <scope>NUCLEOTIDE SEQUENCE</scope>
    <source>
        <strain evidence="1">CCBAS 213</strain>
    </source>
</reference>
<protein>
    <submittedName>
        <fullName evidence="1">Uncharacterized protein</fullName>
    </submittedName>
</protein>
<dbReference type="Proteomes" id="UP001175211">
    <property type="component" value="Unassembled WGS sequence"/>
</dbReference>
<dbReference type="EMBL" id="JAUEPS010000001">
    <property type="protein sequence ID" value="KAK0470119.1"/>
    <property type="molecule type" value="Genomic_DNA"/>
</dbReference>
<accession>A0AA39NR68</accession>
<keyword evidence="2" id="KW-1185">Reference proteome</keyword>
<organism evidence="1 2">
    <name type="scientific">Armillaria tabescens</name>
    <name type="common">Ringless honey mushroom</name>
    <name type="synonym">Agaricus tabescens</name>
    <dbReference type="NCBI Taxonomy" id="1929756"/>
    <lineage>
        <taxon>Eukaryota</taxon>
        <taxon>Fungi</taxon>
        <taxon>Dikarya</taxon>
        <taxon>Basidiomycota</taxon>
        <taxon>Agaricomycotina</taxon>
        <taxon>Agaricomycetes</taxon>
        <taxon>Agaricomycetidae</taxon>
        <taxon>Agaricales</taxon>
        <taxon>Marasmiineae</taxon>
        <taxon>Physalacriaceae</taxon>
        <taxon>Desarmillaria</taxon>
    </lineage>
</organism>
<sequence>MKGTVMRLWNNIANSPDSHQYRRTLRQEFIQQGSSKVIIAPQYPCILNTECAKQIEARCQGLVFKQTLANILSENTALQVYNPDATASAAKPTDEPTPIGFLRSVSFGISLQHLPEFVKLQPLFMCSHLSRHLSYTRTELEGELFDIREGLMTLLDLVDHPKAINFLWAAKDYCYEHHPESSDEDRWVEVTHCLKMPQNYNNPNQLIYDLMDFSPPQLYLPPSLHAETYKTGWKYLESLPSNSHNTVIPGEQVLFHGLSSLFTVSSSCQDREPISYQIKINDQIKLVVIEEEDLWLPNPEVLKSQLEISEKLFSILMHAYNEFLDHWYKCITTLPQGDLTEVIQCDRTLQSLVEEAIQYANLATAQLGLPKNECALKRGLDDLHKRLKCMGTSPEGKNQQLLARSS</sequence>
<dbReference type="GeneID" id="85352658"/>
<name>A0AA39NR68_ARMTA</name>
<proteinExistence type="predicted"/>
<evidence type="ECO:0000313" key="1">
    <source>
        <dbReference type="EMBL" id="KAK0470119.1"/>
    </source>
</evidence>
<comment type="caution">
    <text evidence="1">The sequence shown here is derived from an EMBL/GenBank/DDBJ whole genome shotgun (WGS) entry which is preliminary data.</text>
</comment>
<dbReference type="AlphaFoldDB" id="A0AA39NR68"/>
<evidence type="ECO:0000313" key="2">
    <source>
        <dbReference type="Proteomes" id="UP001175211"/>
    </source>
</evidence>
<dbReference type="RefSeq" id="XP_060339912.1">
    <property type="nucleotide sequence ID" value="XM_060469110.1"/>
</dbReference>
<gene>
    <name evidence="1" type="ORF">EV420DRAFT_1473216</name>
</gene>